<protein>
    <submittedName>
        <fullName evidence="1">Uncharacterized protein</fullName>
    </submittedName>
</protein>
<reference evidence="1" key="1">
    <citation type="journal article" date="2015" name="Nature">
        <title>Complex archaea that bridge the gap between prokaryotes and eukaryotes.</title>
        <authorList>
            <person name="Spang A."/>
            <person name="Saw J.H."/>
            <person name="Jorgensen S.L."/>
            <person name="Zaremba-Niedzwiedzka K."/>
            <person name="Martijn J."/>
            <person name="Lind A.E."/>
            <person name="van Eijk R."/>
            <person name="Schleper C."/>
            <person name="Guy L."/>
            <person name="Ettema T.J."/>
        </authorList>
    </citation>
    <scope>NUCLEOTIDE SEQUENCE</scope>
</reference>
<accession>A0A0F9J924</accession>
<name>A0A0F9J924_9ZZZZ</name>
<evidence type="ECO:0000313" key="1">
    <source>
        <dbReference type="EMBL" id="KKM66063.1"/>
    </source>
</evidence>
<gene>
    <name evidence="1" type="ORF">LCGC14_1484980</name>
</gene>
<organism evidence="1">
    <name type="scientific">marine sediment metagenome</name>
    <dbReference type="NCBI Taxonomy" id="412755"/>
    <lineage>
        <taxon>unclassified sequences</taxon>
        <taxon>metagenomes</taxon>
        <taxon>ecological metagenomes</taxon>
    </lineage>
</organism>
<dbReference type="AlphaFoldDB" id="A0A0F9J924"/>
<proteinExistence type="predicted"/>
<comment type="caution">
    <text evidence="1">The sequence shown here is derived from an EMBL/GenBank/DDBJ whole genome shotgun (WGS) entry which is preliminary data.</text>
</comment>
<dbReference type="EMBL" id="LAZR01010607">
    <property type="protein sequence ID" value="KKM66063.1"/>
    <property type="molecule type" value="Genomic_DNA"/>
</dbReference>
<sequence>MTLIDETERVLVFLTDPEDLEWLKSTHLRDMDAPPFGSAMLYGFNEDSPARIKLYADNDPNYDDEPIWEWTR</sequence>